<dbReference type="EMBL" id="SMKZ01000021">
    <property type="protein sequence ID" value="TDE08957.1"/>
    <property type="molecule type" value="Genomic_DNA"/>
</dbReference>
<dbReference type="Proteomes" id="UP000294739">
    <property type="component" value="Unassembled WGS sequence"/>
</dbReference>
<evidence type="ECO:0000313" key="2">
    <source>
        <dbReference type="EMBL" id="TDE08957.1"/>
    </source>
</evidence>
<dbReference type="AlphaFoldDB" id="A0A4R5D8C1"/>
<dbReference type="Pfam" id="PF00144">
    <property type="entry name" value="Beta-lactamase"/>
    <property type="match status" value="1"/>
</dbReference>
<dbReference type="Gene3D" id="3.40.710.10">
    <property type="entry name" value="DD-peptidase/beta-lactamase superfamily"/>
    <property type="match status" value="1"/>
</dbReference>
<organism evidence="2 3">
    <name type="scientific">Jiangella asiatica</name>
    <dbReference type="NCBI Taxonomy" id="2530372"/>
    <lineage>
        <taxon>Bacteria</taxon>
        <taxon>Bacillati</taxon>
        <taxon>Actinomycetota</taxon>
        <taxon>Actinomycetes</taxon>
        <taxon>Jiangellales</taxon>
        <taxon>Jiangellaceae</taxon>
        <taxon>Jiangella</taxon>
    </lineage>
</organism>
<evidence type="ECO:0000313" key="3">
    <source>
        <dbReference type="Proteomes" id="UP000294739"/>
    </source>
</evidence>
<reference evidence="2 3" key="1">
    <citation type="submission" date="2019-03" db="EMBL/GenBank/DDBJ databases">
        <title>Draft genome sequences of novel Actinobacteria.</title>
        <authorList>
            <person name="Sahin N."/>
            <person name="Ay H."/>
            <person name="Saygin H."/>
        </authorList>
    </citation>
    <scope>NUCLEOTIDE SEQUENCE [LARGE SCALE GENOMIC DNA]</scope>
    <source>
        <strain evidence="2 3">5K138</strain>
    </source>
</reference>
<gene>
    <name evidence="2" type="ORF">E1269_16185</name>
</gene>
<evidence type="ECO:0000259" key="1">
    <source>
        <dbReference type="Pfam" id="PF00144"/>
    </source>
</evidence>
<dbReference type="InterPro" id="IPR012338">
    <property type="entry name" value="Beta-lactam/transpept-like"/>
</dbReference>
<comment type="caution">
    <text evidence="2">The sequence shown here is derived from an EMBL/GenBank/DDBJ whole genome shotgun (WGS) entry which is preliminary data.</text>
</comment>
<proteinExistence type="predicted"/>
<dbReference type="PANTHER" id="PTHR46825">
    <property type="entry name" value="D-ALANYL-D-ALANINE-CARBOXYPEPTIDASE/ENDOPEPTIDASE AMPH"/>
    <property type="match status" value="1"/>
</dbReference>
<feature type="domain" description="Beta-lactamase-related" evidence="1">
    <location>
        <begin position="38"/>
        <end position="345"/>
    </location>
</feature>
<dbReference type="PANTHER" id="PTHR46825:SF9">
    <property type="entry name" value="BETA-LACTAMASE-RELATED DOMAIN-CONTAINING PROTEIN"/>
    <property type="match status" value="1"/>
</dbReference>
<keyword evidence="2" id="KW-0378">Hydrolase</keyword>
<accession>A0A4R5D8C1</accession>
<dbReference type="OrthoDB" id="3863176at2"/>
<name>A0A4R5D8C1_9ACTN</name>
<dbReference type="InterPro" id="IPR001466">
    <property type="entry name" value="Beta-lactam-related"/>
</dbReference>
<dbReference type="InParanoid" id="A0A4R5D8C1"/>
<dbReference type="GO" id="GO:0016787">
    <property type="term" value="F:hydrolase activity"/>
    <property type="evidence" value="ECO:0007669"/>
    <property type="project" value="UniProtKB-KW"/>
</dbReference>
<dbReference type="InterPro" id="IPR050491">
    <property type="entry name" value="AmpC-like"/>
</dbReference>
<dbReference type="SUPFAM" id="SSF56601">
    <property type="entry name" value="beta-lactamase/transpeptidase-like"/>
    <property type="match status" value="1"/>
</dbReference>
<protein>
    <submittedName>
        <fullName evidence="2">Class A beta-lactamase-related serine hydrolase</fullName>
    </submittedName>
</protein>
<sequence>MVTLRSLRSIRSGPVTDPSHTAVADATRYFDTWLAFRQQYDRVPGLQAAVLHHDKLLLSTAHGCADVESATTLTPRHLFRIASHSKTFTATAVLQLVERGALRLDDQAGQWLPFLSGRPLATVTVRDLLGHGGGVVRDSRDADFWQLVHAFPDEDRLRAILLDGAEVLPANERFKYSNIGYSMLGMIIAAASGRSYHEYVREHIVDELDLANTGPEYDMARAGDYATGYTALTYADRRIPIDHVDTAAMAAAAGFFSTAEDLVHYASAHFLGDARLVSDASKRLMQRAEWKIEGADAEYGLGFGRAMLGERLVFGHGGGYPGHITRTSFDPVGQIAVSVLTNAIDGPAHMLAEGLFRLVNLAQRAEPQSGTPVDPARFTGRFANLWRVFDVVDLAGRLYLLDPTQKDPTAEPVILDVVDERTLRLSGGGGYGPVGETMHYEYGAAGVVSVSAFAMTAYPVRRITEAVRRRDRVSPGTPLVDRSGD</sequence>
<keyword evidence="3" id="KW-1185">Reference proteome</keyword>